<reference evidence="9" key="1">
    <citation type="submission" date="2024-07" db="EMBL/GenBank/DDBJ databases">
        <title>Complete genome sequence of Verrucomicrobiaceae bacterium NT6N.</title>
        <authorList>
            <person name="Huang C."/>
            <person name="Takami H."/>
            <person name="Hamasaki K."/>
        </authorList>
    </citation>
    <scope>NUCLEOTIDE SEQUENCE</scope>
    <source>
        <strain evidence="9">NT6N</strain>
    </source>
</reference>
<dbReference type="PANTHER" id="PTHR11994">
    <property type="entry name" value="60S RIBOSOMAL PROTEIN L11-RELATED"/>
    <property type="match status" value="1"/>
</dbReference>
<dbReference type="Gene3D" id="3.30.1440.10">
    <property type="match status" value="1"/>
</dbReference>
<dbReference type="GO" id="GO:0019843">
    <property type="term" value="F:rRNA binding"/>
    <property type="evidence" value="ECO:0007669"/>
    <property type="project" value="UniProtKB-UniRule"/>
</dbReference>
<dbReference type="Pfam" id="PF00673">
    <property type="entry name" value="Ribosomal_L5_C"/>
    <property type="match status" value="1"/>
</dbReference>
<dbReference type="InterPro" id="IPR002132">
    <property type="entry name" value="Ribosomal_uL5"/>
</dbReference>
<comment type="subunit">
    <text evidence="5">Part of the 50S ribosomal subunit; part of the 5S rRNA/L5/L18/L25 subcomplex. Contacts the 5S rRNA and the P site tRNA. Forms a bridge to the 30S subunit in the 70S ribosome.</text>
</comment>
<accession>A0AAT9FS98</accession>
<keyword evidence="5" id="KW-0699">rRNA-binding</keyword>
<comment type="similarity">
    <text evidence="1 5 6">Belongs to the universal ribosomal protein uL5 family.</text>
</comment>
<comment type="function">
    <text evidence="5">This is 1 of the proteins that bind and probably mediate the attachment of the 5S RNA into the large ribosomal subunit, where it forms part of the central protuberance. In the 70S ribosome it contacts protein S13 of the 30S subunit (bridge B1b), connecting the 2 subunits; this bridge is implicated in subunit movement. Contacts the P site tRNA; the 5S rRNA and some of its associated proteins might help stabilize positioning of ribosome-bound tRNAs.</text>
</comment>
<dbReference type="FunFam" id="3.30.1440.10:FF:000001">
    <property type="entry name" value="50S ribosomal protein L5"/>
    <property type="match status" value="1"/>
</dbReference>
<dbReference type="GO" id="GO:1990904">
    <property type="term" value="C:ribonucleoprotein complex"/>
    <property type="evidence" value="ECO:0007669"/>
    <property type="project" value="UniProtKB-KW"/>
</dbReference>
<dbReference type="InterPro" id="IPR031309">
    <property type="entry name" value="Ribosomal_uL5_C"/>
</dbReference>
<evidence type="ECO:0000313" key="9">
    <source>
        <dbReference type="EMBL" id="BDS08764.1"/>
    </source>
</evidence>
<protein>
    <recommendedName>
        <fullName evidence="4 5">Large ribosomal subunit protein uL5</fullName>
    </recommendedName>
</protein>
<dbReference type="InterPro" id="IPR022803">
    <property type="entry name" value="Ribosomal_uL5_dom_sf"/>
</dbReference>
<evidence type="ECO:0000256" key="4">
    <source>
        <dbReference type="ARBA" id="ARBA00035245"/>
    </source>
</evidence>
<evidence type="ECO:0000256" key="1">
    <source>
        <dbReference type="ARBA" id="ARBA00008553"/>
    </source>
</evidence>
<keyword evidence="2 5" id="KW-0689">Ribosomal protein</keyword>
<dbReference type="GO" id="GO:0005840">
    <property type="term" value="C:ribosome"/>
    <property type="evidence" value="ECO:0007669"/>
    <property type="project" value="UniProtKB-KW"/>
</dbReference>
<dbReference type="GO" id="GO:0003735">
    <property type="term" value="F:structural constituent of ribosome"/>
    <property type="evidence" value="ECO:0007669"/>
    <property type="project" value="InterPro"/>
</dbReference>
<dbReference type="KEGG" id="osu:NT6N_38040"/>
<evidence type="ECO:0000256" key="6">
    <source>
        <dbReference type="RuleBase" id="RU003930"/>
    </source>
</evidence>
<gene>
    <name evidence="5 9" type="primary">rplE</name>
    <name evidence="9" type="ORF">NT6N_38040</name>
</gene>
<dbReference type="GO" id="GO:0000049">
    <property type="term" value="F:tRNA binding"/>
    <property type="evidence" value="ECO:0007669"/>
    <property type="project" value="UniProtKB-UniRule"/>
</dbReference>
<evidence type="ECO:0000256" key="2">
    <source>
        <dbReference type="ARBA" id="ARBA00022980"/>
    </source>
</evidence>
<keyword evidence="5" id="KW-0694">RNA-binding</keyword>
<keyword evidence="5" id="KW-0820">tRNA-binding</keyword>
<proteinExistence type="inferred from homology"/>
<dbReference type="AlphaFoldDB" id="A0AAT9FS98"/>
<dbReference type="InterPro" id="IPR020930">
    <property type="entry name" value="Ribosomal_uL5_bac-type"/>
</dbReference>
<name>A0AAT9FS98_9BACT</name>
<sequence length="190" mass="21170">MKPTLQTYYKDKVVPALKKDLGYTNPHQVPALEKIVVTTHVGSASDRKQAVEDAIEDISKITGQKPSISYARKSVANFKVREGEAVGARVTLRGNHMWEFLDRFINITAPNIRDFRGISPKSFDGRGNYAVGINDQSIFPEIELDQIKRQLGFDLIFVTTANTDDEGRALLKALGMPFRETKKSDDEAAA</sequence>
<dbReference type="PIRSF" id="PIRSF002161">
    <property type="entry name" value="Ribosomal_L5"/>
    <property type="match status" value="1"/>
</dbReference>
<dbReference type="Pfam" id="PF00281">
    <property type="entry name" value="Ribosomal_L5"/>
    <property type="match status" value="1"/>
</dbReference>
<dbReference type="EMBL" id="AP026866">
    <property type="protein sequence ID" value="BDS08764.1"/>
    <property type="molecule type" value="Genomic_DNA"/>
</dbReference>
<dbReference type="NCBIfam" id="NF000585">
    <property type="entry name" value="PRK00010.1"/>
    <property type="match status" value="1"/>
</dbReference>
<organism evidence="9">
    <name type="scientific">Oceaniferula spumae</name>
    <dbReference type="NCBI Taxonomy" id="2979115"/>
    <lineage>
        <taxon>Bacteria</taxon>
        <taxon>Pseudomonadati</taxon>
        <taxon>Verrucomicrobiota</taxon>
        <taxon>Verrucomicrobiia</taxon>
        <taxon>Verrucomicrobiales</taxon>
        <taxon>Verrucomicrobiaceae</taxon>
        <taxon>Oceaniferula</taxon>
    </lineage>
</organism>
<dbReference type="InterPro" id="IPR031310">
    <property type="entry name" value="Ribosomal_uL5_N"/>
</dbReference>
<evidence type="ECO:0000256" key="3">
    <source>
        <dbReference type="ARBA" id="ARBA00023274"/>
    </source>
</evidence>
<evidence type="ECO:0000259" key="7">
    <source>
        <dbReference type="Pfam" id="PF00281"/>
    </source>
</evidence>
<keyword evidence="3 5" id="KW-0687">Ribonucleoprotein</keyword>
<feature type="domain" description="Large ribosomal subunit protein uL5 N-terminal" evidence="7">
    <location>
        <begin position="25"/>
        <end position="81"/>
    </location>
</feature>
<feature type="domain" description="Large ribosomal subunit protein uL5 C-terminal" evidence="8">
    <location>
        <begin position="86"/>
        <end position="178"/>
    </location>
</feature>
<evidence type="ECO:0000256" key="5">
    <source>
        <dbReference type="HAMAP-Rule" id="MF_01333"/>
    </source>
</evidence>
<dbReference type="GO" id="GO:0006412">
    <property type="term" value="P:translation"/>
    <property type="evidence" value="ECO:0007669"/>
    <property type="project" value="UniProtKB-UniRule"/>
</dbReference>
<dbReference type="HAMAP" id="MF_01333_B">
    <property type="entry name" value="Ribosomal_uL5_B"/>
    <property type="match status" value="1"/>
</dbReference>
<dbReference type="SUPFAM" id="SSF55282">
    <property type="entry name" value="RL5-like"/>
    <property type="match status" value="1"/>
</dbReference>
<evidence type="ECO:0000259" key="8">
    <source>
        <dbReference type="Pfam" id="PF00673"/>
    </source>
</evidence>